<dbReference type="EMBL" id="AYZR01000002">
    <property type="protein sequence ID" value="KRM94720.1"/>
    <property type="molecule type" value="Genomic_DNA"/>
</dbReference>
<dbReference type="STRING" id="1423802.FC56_GL001091"/>
<gene>
    <name evidence="1" type="ORF">FC56_GL001091</name>
</gene>
<accession>A0A0R2CTM8</accession>
<dbReference type="Proteomes" id="UP000051256">
    <property type="component" value="Unassembled WGS sequence"/>
</dbReference>
<sequence length="115" mass="13270">MAKVKYYKIAPNGLLSDKQTKLLKSWIGSKDRHINQRDLVEAIGISRNKLYQSFEQNPERPFDELKLKTLNKLLDVYNADILLPKDESTKAGKLSKKQTKVAKKRINDLISKVEE</sequence>
<reference evidence="1 2" key="1">
    <citation type="journal article" date="2015" name="Genome Announc.">
        <title>Expanding the biotechnology potential of lactobacilli through comparative genomics of 213 strains and associated genera.</title>
        <authorList>
            <person name="Sun Z."/>
            <person name="Harris H.M."/>
            <person name="McCann A."/>
            <person name="Guo C."/>
            <person name="Argimon S."/>
            <person name="Zhang W."/>
            <person name="Yang X."/>
            <person name="Jeffery I.B."/>
            <person name="Cooney J.C."/>
            <person name="Kagawa T.F."/>
            <person name="Liu W."/>
            <person name="Song Y."/>
            <person name="Salvetti E."/>
            <person name="Wrobel A."/>
            <person name="Rasinkangas P."/>
            <person name="Parkhill J."/>
            <person name="Rea M.C."/>
            <person name="O'Sullivan O."/>
            <person name="Ritari J."/>
            <person name="Douillard F.P."/>
            <person name="Paul Ross R."/>
            <person name="Yang R."/>
            <person name="Briner A.E."/>
            <person name="Felis G.E."/>
            <person name="de Vos W.M."/>
            <person name="Barrangou R."/>
            <person name="Klaenhammer T.R."/>
            <person name="Caufield P.W."/>
            <person name="Cui Y."/>
            <person name="Zhang H."/>
            <person name="O'Toole P.W."/>
        </authorList>
    </citation>
    <scope>NUCLEOTIDE SEQUENCE [LARGE SCALE GENOMIC DNA]</scope>
    <source>
        <strain evidence="1 2">DSM 24302</strain>
    </source>
</reference>
<name>A0A0R2CTM8_9LACO</name>
<organism evidence="1 2">
    <name type="scientific">Lentilactobacillus senioris DSM 24302 = JCM 17472</name>
    <dbReference type="NCBI Taxonomy" id="1423802"/>
    <lineage>
        <taxon>Bacteria</taxon>
        <taxon>Bacillati</taxon>
        <taxon>Bacillota</taxon>
        <taxon>Bacilli</taxon>
        <taxon>Lactobacillales</taxon>
        <taxon>Lactobacillaceae</taxon>
        <taxon>Lentilactobacillus</taxon>
    </lineage>
</organism>
<evidence type="ECO:0000313" key="2">
    <source>
        <dbReference type="Proteomes" id="UP000051256"/>
    </source>
</evidence>
<dbReference type="GO" id="GO:0003677">
    <property type="term" value="F:DNA binding"/>
    <property type="evidence" value="ECO:0007669"/>
    <property type="project" value="InterPro"/>
</dbReference>
<evidence type="ECO:0000313" key="1">
    <source>
        <dbReference type="EMBL" id="KRM94720.1"/>
    </source>
</evidence>
<dbReference type="AlphaFoldDB" id="A0A0R2CTM8"/>
<comment type="caution">
    <text evidence="1">The sequence shown here is derived from an EMBL/GenBank/DDBJ whole genome shotgun (WGS) entry which is preliminary data.</text>
</comment>
<keyword evidence="2" id="KW-1185">Reference proteome</keyword>
<dbReference type="Gene3D" id="1.10.260.40">
    <property type="entry name" value="lambda repressor-like DNA-binding domains"/>
    <property type="match status" value="1"/>
</dbReference>
<dbReference type="RefSeq" id="WP_054672072.1">
    <property type="nucleotide sequence ID" value="NZ_AYZR01000002.1"/>
</dbReference>
<protein>
    <submittedName>
        <fullName evidence="1">Uncharacterized protein</fullName>
    </submittedName>
</protein>
<dbReference type="PATRIC" id="fig|1423802.4.peg.1105"/>
<proteinExistence type="predicted"/>
<dbReference type="InterPro" id="IPR010982">
    <property type="entry name" value="Lambda_DNA-bd_dom_sf"/>
</dbReference>